<comment type="caution">
    <text evidence="1">The sequence shown here is derived from an EMBL/GenBank/DDBJ whole genome shotgun (WGS) entry which is preliminary data.</text>
</comment>
<protein>
    <recommendedName>
        <fullName evidence="3">YVTN family beta-propeller protein</fullName>
    </recommendedName>
</protein>
<accession>A0A4R1NJR9</accession>
<dbReference type="Gene3D" id="2.130.10.10">
    <property type="entry name" value="YVTN repeat-like/Quinoprotein amine dehydrogenase"/>
    <property type="match status" value="1"/>
</dbReference>
<dbReference type="RefSeq" id="WP_132858407.1">
    <property type="nucleotide sequence ID" value="NZ_SMGR01000001.1"/>
</dbReference>
<evidence type="ECO:0000313" key="1">
    <source>
        <dbReference type="EMBL" id="TCL08265.1"/>
    </source>
</evidence>
<sequence>MVEGTSKLTRRSFLAGAGAMALASGGLGARSAMAKTSLTHGERIVFAAGDKGRVAAVDLKKRRLETVLEVGYEIGQIVPSNKYNALFVTDPAGKAATVMDLASREVVARNELGHSAEIAIANTDDSGIAYGGSDGVVSVWAHRTNSEIARVPGFAPITSMTFGQRGRSLYVVQDGRREIAVVDLAANMALAPITLEGDASVALDGVSRSLDGGTGFVSLPDLGKVAILDLTQNSLYATLNVPADPRRVYASGDGLHFLVPHGTAQSVTVISSESLSVMRSIDVGYPVAEIITGWLDLFAFAIPENGNEIAVIDLQQYREVGRLRLSGRAGHGVVTSDTRQIALTLPEQGRLAVIETGTQSLAKSIRTKVAQAQPPQMAVSGNICH</sequence>
<reference evidence="1 2" key="1">
    <citation type="submission" date="2019-03" db="EMBL/GenBank/DDBJ databases">
        <title>Genomic Encyclopedia of Archaeal and Bacterial Type Strains, Phase II (KMG-II): from individual species to whole genera.</title>
        <authorList>
            <person name="Goeker M."/>
        </authorList>
    </citation>
    <scope>NUCLEOTIDE SEQUENCE [LARGE SCALE GENOMIC DNA]</scope>
    <source>
        <strain evidence="1 2">DSM 26433</strain>
    </source>
</reference>
<evidence type="ECO:0000313" key="2">
    <source>
        <dbReference type="Proteomes" id="UP000295673"/>
    </source>
</evidence>
<dbReference type="InterPro" id="IPR006311">
    <property type="entry name" value="TAT_signal"/>
</dbReference>
<name>A0A4R1NJR9_9RHOB</name>
<dbReference type="PANTHER" id="PTHR47197">
    <property type="entry name" value="PROTEIN NIRF"/>
    <property type="match status" value="1"/>
</dbReference>
<evidence type="ECO:0008006" key="3">
    <source>
        <dbReference type="Google" id="ProtNLM"/>
    </source>
</evidence>
<keyword evidence="2" id="KW-1185">Reference proteome</keyword>
<dbReference type="InterPro" id="IPR051200">
    <property type="entry name" value="Host-pathogen_enzymatic-act"/>
</dbReference>
<dbReference type="PROSITE" id="PS51318">
    <property type="entry name" value="TAT"/>
    <property type="match status" value="1"/>
</dbReference>
<organism evidence="1 2">
    <name type="scientific">Shimia isoporae</name>
    <dbReference type="NCBI Taxonomy" id="647720"/>
    <lineage>
        <taxon>Bacteria</taxon>
        <taxon>Pseudomonadati</taxon>
        <taxon>Pseudomonadota</taxon>
        <taxon>Alphaproteobacteria</taxon>
        <taxon>Rhodobacterales</taxon>
        <taxon>Roseobacteraceae</taxon>
    </lineage>
</organism>
<proteinExistence type="predicted"/>
<dbReference type="EMBL" id="SMGR01000001">
    <property type="protein sequence ID" value="TCL08265.1"/>
    <property type="molecule type" value="Genomic_DNA"/>
</dbReference>
<dbReference type="Proteomes" id="UP000295673">
    <property type="component" value="Unassembled WGS sequence"/>
</dbReference>
<dbReference type="OrthoDB" id="145213at2"/>
<gene>
    <name evidence="1" type="ORF">BXY66_0300</name>
</gene>
<dbReference type="SUPFAM" id="SSF51004">
    <property type="entry name" value="C-terminal (heme d1) domain of cytochrome cd1-nitrite reductase"/>
    <property type="match status" value="1"/>
</dbReference>
<dbReference type="PANTHER" id="PTHR47197:SF3">
    <property type="entry name" value="DIHYDRO-HEME D1 DEHYDROGENASE"/>
    <property type="match status" value="1"/>
</dbReference>
<dbReference type="InterPro" id="IPR011048">
    <property type="entry name" value="Haem_d1_sf"/>
</dbReference>
<dbReference type="AlphaFoldDB" id="A0A4R1NJR9"/>
<dbReference type="InterPro" id="IPR015943">
    <property type="entry name" value="WD40/YVTN_repeat-like_dom_sf"/>
</dbReference>